<organism evidence="1 2">
    <name type="scientific">Sphaeroforma arctica JP610</name>
    <dbReference type="NCBI Taxonomy" id="667725"/>
    <lineage>
        <taxon>Eukaryota</taxon>
        <taxon>Ichthyosporea</taxon>
        <taxon>Ichthyophonida</taxon>
        <taxon>Sphaeroforma</taxon>
    </lineage>
</organism>
<evidence type="ECO:0000313" key="1">
    <source>
        <dbReference type="EMBL" id="KNC72598.1"/>
    </source>
</evidence>
<accession>A0A0L0F922</accession>
<dbReference type="RefSeq" id="XP_014146500.1">
    <property type="nucleotide sequence ID" value="XM_014291025.1"/>
</dbReference>
<dbReference type="GeneID" id="25915348"/>
<sequence length="85" mass="9375">MERDCELRHVLGSKGSYRRATRGHTIPGGGQLTRPPYWGSSAIVPENPYCGIPLNWEARQLMKASYVSGLRMGAPEPTPENCAMD</sequence>
<gene>
    <name evidence="1" type="ORF">SARC_14844</name>
</gene>
<name>A0A0L0F922_9EUKA</name>
<dbReference type="Proteomes" id="UP000054560">
    <property type="component" value="Unassembled WGS sequence"/>
</dbReference>
<protein>
    <submittedName>
        <fullName evidence="1">Uncharacterized protein</fullName>
    </submittedName>
</protein>
<dbReference type="EMBL" id="KQ246774">
    <property type="protein sequence ID" value="KNC72598.1"/>
    <property type="molecule type" value="Genomic_DNA"/>
</dbReference>
<keyword evidence="2" id="KW-1185">Reference proteome</keyword>
<reference evidence="1 2" key="1">
    <citation type="submission" date="2011-02" db="EMBL/GenBank/DDBJ databases">
        <title>The Genome Sequence of Sphaeroforma arctica JP610.</title>
        <authorList>
            <consortium name="The Broad Institute Genome Sequencing Platform"/>
            <person name="Russ C."/>
            <person name="Cuomo C."/>
            <person name="Young S.K."/>
            <person name="Zeng Q."/>
            <person name="Gargeya S."/>
            <person name="Alvarado L."/>
            <person name="Berlin A."/>
            <person name="Chapman S.B."/>
            <person name="Chen Z."/>
            <person name="Freedman E."/>
            <person name="Gellesch M."/>
            <person name="Goldberg J."/>
            <person name="Griggs A."/>
            <person name="Gujja S."/>
            <person name="Heilman E."/>
            <person name="Heiman D."/>
            <person name="Howarth C."/>
            <person name="Mehta T."/>
            <person name="Neiman D."/>
            <person name="Pearson M."/>
            <person name="Roberts A."/>
            <person name="Saif S."/>
            <person name="Shea T."/>
            <person name="Shenoy N."/>
            <person name="Sisk P."/>
            <person name="Stolte C."/>
            <person name="Sykes S."/>
            <person name="White J."/>
            <person name="Yandava C."/>
            <person name="Burger G."/>
            <person name="Gray M.W."/>
            <person name="Holland P.W.H."/>
            <person name="King N."/>
            <person name="Lang F.B.F."/>
            <person name="Roger A.J."/>
            <person name="Ruiz-Trillo I."/>
            <person name="Haas B."/>
            <person name="Nusbaum C."/>
            <person name="Birren B."/>
        </authorList>
    </citation>
    <scope>NUCLEOTIDE SEQUENCE [LARGE SCALE GENOMIC DNA]</scope>
    <source>
        <strain evidence="1 2">JP610</strain>
    </source>
</reference>
<evidence type="ECO:0000313" key="2">
    <source>
        <dbReference type="Proteomes" id="UP000054560"/>
    </source>
</evidence>
<dbReference type="AlphaFoldDB" id="A0A0L0F922"/>
<proteinExistence type="predicted"/>